<dbReference type="EMBL" id="FOJU01000002">
    <property type="protein sequence ID" value="SFA84708.1"/>
    <property type="molecule type" value="Genomic_DNA"/>
</dbReference>
<dbReference type="Gene3D" id="1.10.10.60">
    <property type="entry name" value="Homeodomain-like"/>
    <property type="match status" value="1"/>
</dbReference>
<dbReference type="PANTHER" id="PTHR32071">
    <property type="entry name" value="TRANSCRIPTIONAL REGULATORY PROTEIN"/>
    <property type="match status" value="1"/>
</dbReference>
<dbReference type="PRINTS" id="PR01590">
    <property type="entry name" value="HTHFIS"/>
</dbReference>
<dbReference type="Gene3D" id="3.40.50.300">
    <property type="entry name" value="P-loop containing nucleotide triphosphate hydrolases"/>
    <property type="match status" value="1"/>
</dbReference>
<evidence type="ECO:0000259" key="6">
    <source>
        <dbReference type="PROSITE" id="PS50045"/>
    </source>
</evidence>
<dbReference type="InterPro" id="IPR029016">
    <property type="entry name" value="GAF-like_dom_sf"/>
</dbReference>
<dbReference type="Gene3D" id="3.30.450.40">
    <property type="match status" value="1"/>
</dbReference>
<sequence>MTGISPRPGVEAALGASWERCERKYKLARDTARPILRMQSTEVAPRLEEMIERTGGRNGIFRQLSGIAAETGACMVLTDTDGVLVRLEGPEQGRVIFEQNGIAFGSCWDERVAGTNGVSMALSEGEAFTVRGQDHYFALLQPFSCTAVPLFDAENRIIGAVNFSMIDRGNKADYLFARQLLGTAADRVQRLLFERQFKDAMILGVAPQAGRDLMQHDELVAVNEDGIILGSTARAHLLADADNPAQLKGKAFETVFGADAAILDKVPERVVSVRREGGSSLLITARNHQLGVGAQPGWRPARKADAPEPIRRRLGPSFRRLSQGSDQMAAICARAKACFRRALPFVIEGASGTGKSSLVAALVEGERLNATQVMTVDCASLDDTTEDRVYFQTLVDQARVAGALCADILGPVTLVFENVDEMPKFAQAGLRSVLDAFDPIPASDGVPRIIATSRRSLIDAVGQGAFRDDLYFLLARTVVSLPPLAARERLDRLATDLAASLAGVEVEVAPEAMERLCAHHWPGNARELRNVLQQALIAGDGRRISGVDLNGLIQFVPQPQSKAPCARISHNGYDEATMITDALAGARWNVSQAARALGMGRATIHRKMKQHGIIRPD</sequence>
<dbReference type="InterPro" id="IPR002197">
    <property type="entry name" value="HTH_Fis"/>
</dbReference>
<dbReference type="GO" id="GO:0043565">
    <property type="term" value="F:sequence-specific DNA binding"/>
    <property type="evidence" value="ECO:0007669"/>
    <property type="project" value="InterPro"/>
</dbReference>
<evidence type="ECO:0000256" key="4">
    <source>
        <dbReference type="ARBA" id="ARBA00023015"/>
    </source>
</evidence>
<dbReference type="AlphaFoldDB" id="A0A1I0W8U2"/>
<gene>
    <name evidence="7" type="ORF">SAMN05421688_1115</name>
</gene>
<accession>A0A1I0W8U2</accession>
<evidence type="ECO:0000256" key="3">
    <source>
        <dbReference type="ARBA" id="ARBA00023012"/>
    </source>
</evidence>
<protein>
    <submittedName>
        <fullName evidence="7">Transcriptional regulator of acetoin/glycerol metabolism</fullName>
    </submittedName>
</protein>
<evidence type="ECO:0000313" key="8">
    <source>
        <dbReference type="Proteomes" id="UP000198796"/>
    </source>
</evidence>
<dbReference type="OrthoDB" id="9805953at2"/>
<dbReference type="Pfam" id="PF25601">
    <property type="entry name" value="AAA_lid_14"/>
    <property type="match status" value="1"/>
</dbReference>
<dbReference type="GO" id="GO:0005524">
    <property type="term" value="F:ATP binding"/>
    <property type="evidence" value="ECO:0007669"/>
    <property type="project" value="UniProtKB-KW"/>
</dbReference>
<dbReference type="Proteomes" id="UP000198796">
    <property type="component" value="Unassembled WGS sequence"/>
</dbReference>
<dbReference type="InterPro" id="IPR058031">
    <property type="entry name" value="AAA_lid_NorR"/>
</dbReference>
<keyword evidence="1" id="KW-0547">Nucleotide-binding</keyword>
<dbReference type="InterPro" id="IPR027417">
    <property type="entry name" value="P-loop_NTPase"/>
</dbReference>
<dbReference type="CDD" id="cd00009">
    <property type="entry name" value="AAA"/>
    <property type="match status" value="1"/>
</dbReference>
<keyword evidence="3" id="KW-0902">Two-component regulatory system</keyword>
<organism evidence="7 8">
    <name type="scientific">Poseidonocella pacifica</name>
    <dbReference type="NCBI Taxonomy" id="871651"/>
    <lineage>
        <taxon>Bacteria</taxon>
        <taxon>Pseudomonadati</taxon>
        <taxon>Pseudomonadota</taxon>
        <taxon>Alphaproteobacteria</taxon>
        <taxon>Rhodobacterales</taxon>
        <taxon>Roseobacteraceae</taxon>
        <taxon>Poseidonocella</taxon>
    </lineage>
</organism>
<evidence type="ECO:0000313" key="7">
    <source>
        <dbReference type="EMBL" id="SFA84708.1"/>
    </source>
</evidence>
<dbReference type="GO" id="GO:0000160">
    <property type="term" value="P:phosphorelay signal transduction system"/>
    <property type="evidence" value="ECO:0007669"/>
    <property type="project" value="UniProtKB-KW"/>
</dbReference>
<dbReference type="Pfam" id="PF00158">
    <property type="entry name" value="Sigma54_activat"/>
    <property type="match status" value="1"/>
</dbReference>
<keyword evidence="8" id="KW-1185">Reference proteome</keyword>
<keyword evidence="2" id="KW-0067">ATP-binding</keyword>
<evidence type="ECO:0000256" key="5">
    <source>
        <dbReference type="ARBA" id="ARBA00023163"/>
    </source>
</evidence>
<keyword evidence="5" id="KW-0804">Transcription</keyword>
<dbReference type="SUPFAM" id="SSF46689">
    <property type="entry name" value="Homeodomain-like"/>
    <property type="match status" value="1"/>
</dbReference>
<dbReference type="STRING" id="871651.SAMN05421688_1115"/>
<evidence type="ECO:0000256" key="1">
    <source>
        <dbReference type="ARBA" id="ARBA00022741"/>
    </source>
</evidence>
<proteinExistence type="predicted"/>
<dbReference type="SUPFAM" id="SSF52540">
    <property type="entry name" value="P-loop containing nucleoside triphosphate hydrolases"/>
    <property type="match status" value="1"/>
</dbReference>
<keyword evidence="4" id="KW-0805">Transcription regulation</keyword>
<reference evidence="7 8" key="1">
    <citation type="submission" date="2016-10" db="EMBL/GenBank/DDBJ databases">
        <authorList>
            <person name="de Groot N.N."/>
        </authorList>
    </citation>
    <scope>NUCLEOTIDE SEQUENCE [LARGE SCALE GENOMIC DNA]</scope>
    <source>
        <strain evidence="7 8">DSM 29316</strain>
    </source>
</reference>
<dbReference type="GO" id="GO:0006355">
    <property type="term" value="P:regulation of DNA-templated transcription"/>
    <property type="evidence" value="ECO:0007669"/>
    <property type="project" value="InterPro"/>
</dbReference>
<dbReference type="Pfam" id="PF02954">
    <property type="entry name" value="HTH_8"/>
    <property type="match status" value="1"/>
</dbReference>
<dbReference type="PROSITE" id="PS50045">
    <property type="entry name" value="SIGMA54_INTERACT_4"/>
    <property type="match status" value="1"/>
</dbReference>
<name>A0A1I0W8U2_9RHOB</name>
<dbReference type="RefSeq" id="WP_092061488.1">
    <property type="nucleotide sequence ID" value="NZ_FOJU01000002.1"/>
</dbReference>
<dbReference type="Gene3D" id="1.10.8.60">
    <property type="match status" value="1"/>
</dbReference>
<evidence type="ECO:0000256" key="2">
    <source>
        <dbReference type="ARBA" id="ARBA00022840"/>
    </source>
</evidence>
<feature type="domain" description="Sigma-54 factor interaction" evidence="6">
    <location>
        <begin position="321"/>
        <end position="537"/>
    </location>
</feature>
<dbReference type="InterPro" id="IPR009057">
    <property type="entry name" value="Homeodomain-like_sf"/>
</dbReference>
<dbReference type="SUPFAM" id="SSF55781">
    <property type="entry name" value="GAF domain-like"/>
    <property type="match status" value="1"/>
</dbReference>
<dbReference type="InterPro" id="IPR002078">
    <property type="entry name" value="Sigma_54_int"/>
</dbReference>